<feature type="domain" description="TOG" evidence="6">
    <location>
        <begin position="1833"/>
        <end position="2062"/>
    </location>
</feature>
<feature type="compositionally biased region" description="Low complexity" evidence="5">
    <location>
        <begin position="2905"/>
        <end position="2914"/>
    </location>
</feature>
<evidence type="ECO:0000256" key="3">
    <source>
        <dbReference type="ARBA" id="ARBA00072275"/>
    </source>
</evidence>
<evidence type="ECO:0000256" key="5">
    <source>
        <dbReference type="SAM" id="MobiDB-lite"/>
    </source>
</evidence>
<dbReference type="PROSITE" id="PS50077">
    <property type="entry name" value="HEAT_REPEAT"/>
    <property type="match status" value="2"/>
</dbReference>
<dbReference type="InterPro" id="IPR056809">
    <property type="entry name" value="HEAT_GCN1_fung"/>
</dbReference>
<dbReference type="GO" id="GO:1904688">
    <property type="term" value="P:regulation of cytoplasmic translational initiation"/>
    <property type="evidence" value="ECO:0007669"/>
    <property type="project" value="UniProtKB-ARBA"/>
</dbReference>
<feature type="repeat" description="HEAT" evidence="4">
    <location>
        <begin position="2479"/>
        <end position="2517"/>
    </location>
</feature>
<keyword evidence="8" id="KW-1185">Reference proteome</keyword>
<evidence type="ECO:0000256" key="4">
    <source>
        <dbReference type="PROSITE-ProRule" id="PRU00103"/>
    </source>
</evidence>
<feature type="compositionally biased region" description="Low complexity" evidence="5">
    <location>
        <begin position="2921"/>
        <end position="2933"/>
    </location>
</feature>
<feature type="region of interest" description="Disordered" evidence="5">
    <location>
        <begin position="2905"/>
        <end position="2941"/>
    </location>
</feature>
<proteinExistence type="inferred from homology"/>
<reference evidence="7" key="1">
    <citation type="submission" date="2016-04" db="EMBL/GenBank/DDBJ databases">
        <authorList>
            <person name="Nguyen H.D."/>
            <person name="Samba Siva P."/>
            <person name="Cullis J."/>
            <person name="Levesque C.A."/>
            <person name="Hambleton S."/>
        </authorList>
    </citation>
    <scope>NUCLEOTIDE SEQUENCE</scope>
    <source>
        <strain evidence="7">DAOMC 236416</strain>
    </source>
</reference>
<feature type="compositionally biased region" description="Polar residues" evidence="5">
    <location>
        <begin position="51"/>
        <end position="64"/>
    </location>
</feature>
<name>A0A8T8SP70_9BASI</name>
<dbReference type="InterPro" id="IPR057546">
    <property type="entry name" value="HEAT_GCN1"/>
</dbReference>
<evidence type="ECO:0000313" key="7">
    <source>
        <dbReference type="EMBL" id="KAE8244826.1"/>
    </source>
</evidence>
<dbReference type="SUPFAM" id="SSF48371">
    <property type="entry name" value="ARM repeat"/>
    <property type="match status" value="3"/>
</dbReference>
<gene>
    <name evidence="7" type="ORF">A4X13_0g6225</name>
</gene>
<comment type="similarity">
    <text evidence="1">Belongs to the GCN1 family.</text>
</comment>
<dbReference type="PANTHER" id="PTHR23346">
    <property type="entry name" value="TRANSLATIONAL ACTIVATOR GCN1-RELATED"/>
    <property type="match status" value="1"/>
</dbReference>
<sequence>MLQQKKKIAGWVASSAQGAVDNPDRHSDSEDDDDFEFEDMNSKAPKKPTGSEASGGSQDGSANGSLAPIDVDLLHSDWDDFLTGHLQPRIFGSSPASRIAFYTRAARDPAFFLHPLLNAADPATAESRIADVQVLLRTSLTRVQDRKSRVVLLSLVRALIFAASPTTEDEEKRKKDTHTRLMTSIQALVIEAQRSCGSSSASNVGALSSRAALLDWLSYHLTFLAEAATAQQEKKATREQVVDPQWPENDPLRKSKALAPLLSAIAYVIDSIRAEAAVVSSAAISTTAAAAASDSQPAAAAASAAANFSATGSASQPSGGTSKAIKNGRKNAAVVHGALVVLRRQLRLAYRHLPTLLVVLIPTSGSGTANSPRHAGLVGVLLSVLLRLRAFSEPHKGTADGLGRLLLDRHKEAAIKFYAEHVVGAASPKGGLLPTQIRDAFSDYFAAVAPSSSPSVSSEANGTSPSSNSHQTQGLINAATDIQVHLLPAFSKSISKAPEAGLPVLLSFINALPPRHVLSQEGRATTKDDKDVWEEALWSPILSASKSSSILTRQAAVEVFQALVARLLNSRSNGEEVEADPKAVAVVERFVRDILDGPLRAAPIAVPSGGKAAAAKTPAKAGGTASAQPQATGEVRASLYALLAGVHPQSDLPQLAALSSLIARSLAPCLAKDVAAAAPAGNWLAGPESLVRSCLDALIPHLRAALIYSATSADGDSSSTAAGALSEAEAKAVGEAISAALSIAPGANPAKQNARKAIWARVGDMFVAPPTPGDANYVKAQAVLPGSPALNALASALIPVLEVALKAANATPLGVTPVEGFVSIALALHLGLSDSTADSGKPAAFAKVWTSSDLLKVKVTEGLLSVGGKTGFFLLNDKVWRKAGGASGGAGAAISGAAASGTAGSAAGTPTSAKDAAHSAAASRASALVQEEQELWLLRALGGVLQHPESVRQLGSSVSGQNAPTNPSARAAYGAGLLHLTLDANSMHVRQASLTALQRWMLESSAEGRVSAAVLAPLLASSLREWVRGKEAEAEKERERLVKAGPVKAVVDDDVGSAGKNKAARSYARDLRALLLTIASGSQSVSAAKAPKKVSFADADGPESSSAADDTDATTSQDKTQLAQDLALLDLLILSHVSELGASAETGAVFVELCQSTSVDPHDLVVRRQAEALGQVRGAASTDTVDSSGKSAAKAPTADASKGSALSPALHQAAIRALSTLAFVAPEGVIPAVVKQITTELIQIPTLSSLSQDDLGMWQTEAGTLFNDPLNKAQDKPAPVVNKNRKDAEMEAWDAEVRASIAKKKAAAAAAGGKAQVLTPAQRKEIDAQLRLEADVRARVQGVKEGLVQALESIVALVKARSEVLDGLLPELVEHLIRVLRIPQAKELAGSEVRKAFDQLLTCASPRLTDYKTVTGMALLRTVDENLVHEDFLSEPLKETVLRVLYRVRFLSEQAPLDLATVAFLAPLIHSIVEEGGLGVDEEDQDGVFEQMQLALDFLTFHCEACEDPRMPRAQFIDDFVRITGKHTQLSKEAVSGLRSLGEAMRTSAQPAELQKLFGHLLSDAVYVRTGCLQALQPLDLTDLDFCAELWLACHDEDDENVRLAEKAWEENGLDVPPSFPESLVPYLSHSHAYVRKSSGKAIAAAAEMHPEEIAQLLPQLFGLYHEKAKLIQPEYDQFGMVIDGTGNQQDPWRARVSVALTIKNLAPHLNPLTDVPAIFDFLVSGQAVGDRSDRVRQRMLDAGSAIIDLHGAECLSRLMTMFESFFNNTSKEQSSDGVMEAVVILFGRLARHLAQTDKRVKSVVEKLLDALRTPSELVQSAVSECLSPLIGAVQDEVPKLFEKLLSDLFDAPKYAERRGAAYGLAGIIKGRGIGSIAEFRVMQKLADAAEDKRNVNARQGAMFAYETLTATLERLFEPYIQQILPHLLTCFGDSSADVREATQDAAKVIMKTVSGHCVKLILPSILAGLQEKQWRTKKGAIELLGAMAYCAPRQLSISLPTVIPQLSGVLTDSHTQVRTAANQSLKQFGSVISNPEIKKLVSTLLQALIEPNSKTAPALGAVLNTSFVHYIDSSSLALLVPIVDRGLRERTAQIQKDAARIVGNLAGLTDSKDFVPYLPRLVPLVRIVLVSPVPEARAVSAKALGTLVERLGEGHFIDLIPSLLHVLRSEATSVDRQGSAQGLAEVLAGLGVERMEALLPDIINGASSNRPYVREGYISLLIYLPATFGHRFSPHLGRIIPPILGGIADDSESVRDASMRAGRMIIANYSVKAVDLLLPELEKGLFDSSWRIRMSSIQLAADLLFRLSGISGKNQVDGDDEDGEGEVDGDGLNFAASNTVQKALVEALGQDRRDRILAALFIVRQDPNIPVRQAAIQTWKALVANTHRTAREILPVMLDMLITSLGAQGPDQREIASRTIAELVRKLGEKILREAIPLLRVRGATSTNSSLRAGVCLAVTEILENATKNQLEDHEDALIAIIRHSLVDEAAEVRAAAAQAFDAAQEYIGPRAIDETIPTLLDALKDPSSAGAETALAALREVMRARADVVFPVLLPTLTAQPLTAFNANALAALVQVAGDALPNKLGTIITALAKSFEDEKQIDIRPDVELAVQTILSSISDADSLHQLMMLLLSWADKVDQPKRCVTGCRFFATFCSHKKRSISTSDYMVDWIRKLIFLFEASNEDVVAAAWSALDASLKTVTKDEMEQLVVPLRRSVENVGTPGQGLPGFCRPKGAGPLIPVFLAGLMNGTAEQREQGALGLSDIVERTSADAIKPFVTTIVGPLIRACGDRHTPPVKAAILTALTTTLQHPFLASANSSNMMARLRPEIALLSLFLFLATISFSVSVSPAATETGSDLLRAERPSFRSDESVPQARLFKPRTESSQVHLNDILSAPDPGLALGQSLSGSSEPDPMPSTTSSSANSLTNADPPTPLPRALKQTIMNKTIMYSGAAYCPSVMAGNWTCGFYCDANPDFVLDHNGGDGAVKQRYFVGWNP</sequence>
<dbReference type="Pfam" id="PF23271">
    <property type="entry name" value="HEAT_GCN1"/>
    <property type="match status" value="1"/>
</dbReference>
<feature type="compositionally biased region" description="Basic and acidic residues" evidence="5">
    <location>
        <begin position="2865"/>
        <end position="2874"/>
    </location>
</feature>
<dbReference type="SMART" id="SM01349">
    <property type="entry name" value="TOG"/>
    <property type="match status" value="1"/>
</dbReference>
<dbReference type="InterPro" id="IPR021133">
    <property type="entry name" value="HEAT_type_2"/>
</dbReference>
<dbReference type="GO" id="GO:0030295">
    <property type="term" value="F:protein kinase activator activity"/>
    <property type="evidence" value="ECO:0007669"/>
    <property type="project" value="UniProtKB-ARBA"/>
</dbReference>
<feature type="region of interest" description="Disordered" evidence="5">
    <location>
        <begin position="1"/>
        <end position="66"/>
    </location>
</feature>
<feature type="compositionally biased region" description="Polar residues" evidence="5">
    <location>
        <begin position="1181"/>
        <end position="1190"/>
    </location>
</feature>
<evidence type="ECO:0000256" key="2">
    <source>
        <dbReference type="ARBA" id="ARBA00022737"/>
    </source>
</evidence>
<evidence type="ECO:0000313" key="8">
    <source>
        <dbReference type="Proteomes" id="UP000077521"/>
    </source>
</evidence>
<feature type="repeat" description="HEAT" evidence="4">
    <location>
        <begin position="2003"/>
        <end position="2041"/>
    </location>
</feature>
<dbReference type="PANTHER" id="PTHR23346:SF7">
    <property type="entry name" value="STALLED RIBOSOME SENSOR GCN1"/>
    <property type="match status" value="1"/>
</dbReference>
<dbReference type="Gene3D" id="1.25.10.10">
    <property type="entry name" value="Leucine-rich Repeat Variant"/>
    <property type="match status" value="5"/>
</dbReference>
<feature type="non-terminal residue" evidence="7">
    <location>
        <position position="1"/>
    </location>
</feature>
<feature type="compositionally biased region" description="Acidic residues" evidence="5">
    <location>
        <begin position="29"/>
        <end position="39"/>
    </location>
</feature>
<feature type="region of interest" description="Disordered" evidence="5">
    <location>
        <begin position="2865"/>
        <end position="2887"/>
    </location>
</feature>
<feature type="compositionally biased region" description="Low complexity" evidence="5">
    <location>
        <begin position="1104"/>
        <end position="1118"/>
    </location>
</feature>
<dbReference type="InterPro" id="IPR016024">
    <property type="entry name" value="ARM-type_fold"/>
</dbReference>
<comment type="caution">
    <text evidence="7">The sequence shown here is derived from an EMBL/GenBank/DDBJ whole genome shotgun (WGS) entry which is preliminary data.</text>
</comment>
<dbReference type="Pfam" id="PF24987">
    <property type="entry name" value="HEAT_EF3_N"/>
    <property type="match status" value="2"/>
</dbReference>
<evidence type="ECO:0000256" key="1">
    <source>
        <dbReference type="ARBA" id="ARBA00007366"/>
    </source>
</evidence>
<accession>A0A8T8SP70</accession>
<dbReference type="InterPro" id="IPR011989">
    <property type="entry name" value="ARM-like"/>
</dbReference>
<feature type="region of interest" description="Disordered" evidence="5">
    <location>
        <begin position="1090"/>
        <end position="1118"/>
    </location>
</feature>
<dbReference type="GO" id="GO:0034198">
    <property type="term" value="P:cellular response to amino acid starvation"/>
    <property type="evidence" value="ECO:0007669"/>
    <property type="project" value="TreeGrafter"/>
</dbReference>
<dbReference type="Proteomes" id="UP000077521">
    <property type="component" value="Unassembled WGS sequence"/>
</dbReference>
<dbReference type="EMBL" id="LWDF02000566">
    <property type="protein sequence ID" value="KAE8244826.1"/>
    <property type="molecule type" value="Genomic_DNA"/>
</dbReference>
<dbReference type="InterPro" id="IPR034085">
    <property type="entry name" value="TOG"/>
</dbReference>
<keyword evidence="2" id="KW-0677">Repeat</keyword>
<organism evidence="7 8">
    <name type="scientific">Tilletia indica</name>
    <dbReference type="NCBI Taxonomy" id="43049"/>
    <lineage>
        <taxon>Eukaryota</taxon>
        <taxon>Fungi</taxon>
        <taxon>Dikarya</taxon>
        <taxon>Basidiomycota</taxon>
        <taxon>Ustilaginomycotina</taxon>
        <taxon>Exobasidiomycetes</taxon>
        <taxon>Tilletiales</taxon>
        <taxon>Tilletiaceae</taxon>
        <taxon>Tilletia</taxon>
    </lineage>
</organism>
<dbReference type="GO" id="GO:0005829">
    <property type="term" value="C:cytosol"/>
    <property type="evidence" value="ECO:0007669"/>
    <property type="project" value="TreeGrafter"/>
</dbReference>
<dbReference type="Pfam" id="PF24984">
    <property type="entry name" value="HEAT_EF3_GNC1"/>
    <property type="match status" value="1"/>
</dbReference>
<protein>
    <recommendedName>
        <fullName evidence="3">eIF-2-alpha kinase activator GCN1</fullName>
    </recommendedName>
</protein>
<reference evidence="7" key="2">
    <citation type="journal article" date="2019" name="IMA Fungus">
        <title>Genome sequencing and comparison of five Tilletia species to identify candidate genes for the detection of regulated species infecting wheat.</title>
        <authorList>
            <person name="Nguyen H.D.T."/>
            <person name="Sultana T."/>
            <person name="Kesanakurti P."/>
            <person name="Hambleton S."/>
        </authorList>
    </citation>
    <scope>NUCLEOTIDE SEQUENCE</scope>
    <source>
        <strain evidence="7">DAOMC 236416</strain>
    </source>
</reference>
<evidence type="ECO:0000259" key="6">
    <source>
        <dbReference type="SMART" id="SM01349"/>
    </source>
</evidence>
<dbReference type="Pfam" id="PF24916">
    <property type="entry name" value="HEAT_GCN1_fung"/>
    <property type="match status" value="1"/>
</dbReference>
<dbReference type="FunFam" id="1.25.10.10:FF:000090">
    <property type="entry name" value="eIF-2-alpha kinase activator GCN1"/>
    <property type="match status" value="1"/>
</dbReference>
<feature type="region of interest" description="Disordered" evidence="5">
    <location>
        <begin position="1176"/>
        <end position="1205"/>
    </location>
</feature>